<evidence type="ECO:0000313" key="3">
    <source>
        <dbReference type="Proteomes" id="UP000093476"/>
    </source>
</evidence>
<accession>A0A1C0U5C0</accession>
<gene>
    <name evidence="2" type="ORF">Ppb6_01719</name>
</gene>
<comment type="caution">
    <text evidence="2">The sequence shown here is derived from an EMBL/GenBank/DDBJ whole genome shotgun (WGS) entry which is preliminary data.</text>
</comment>
<organism evidence="2 3">
    <name type="scientific">Photorhabdus australis subsp. thailandensis</name>
    <dbReference type="NCBI Taxonomy" id="2805096"/>
    <lineage>
        <taxon>Bacteria</taxon>
        <taxon>Pseudomonadati</taxon>
        <taxon>Pseudomonadota</taxon>
        <taxon>Gammaproteobacteria</taxon>
        <taxon>Enterobacterales</taxon>
        <taxon>Morganellaceae</taxon>
        <taxon>Photorhabdus</taxon>
    </lineage>
</organism>
<keyword evidence="3" id="KW-1185">Reference proteome</keyword>
<feature type="region of interest" description="Disordered" evidence="1">
    <location>
        <begin position="80"/>
        <end position="104"/>
    </location>
</feature>
<proteinExistence type="predicted"/>
<dbReference type="EMBL" id="LOMY01000064">
    <property type="protein sequence ID" value="OCQ53083.1"/>
    <property type="molecule type" value="Genomic_DNA"/>
</dbReference>
<protein>
    <submittedName>
        <fullName evidence="2">Uncharacterized protein</fullName>
    </submittedName>
</protein>
<dbReference type="AlphaFoldDB" id="A0A1C0U5C0"/>
<name>A0A1C0U5C0_9GAMM</name>
<reference evidence="2 3" key="1">
    <citation type="submission" date="2015-12" db="EMBL/GenBank/DDBJ databases">
        <title>Genome comparisons provide insights into the role of secondary metabolites in the pathogenic phase of the Photorhabdus life cycle.</title>
        <authorList>
            <person name="Tobias N.J."/>
            <person name="Mishra B."/>
            <person name="Gupta D.K."/>
            <person name="Thines M."/>
            <person name="Stinear T.P."/>
            <person name="Bode H.B."/>
        </authorList>
    </citation>
    <scope>NUCLEOTIDE SEQUENCE [LARGE SCALE GENOMIC DNA]</scope>
    <source>
        <strain evidence="2 3">PB68.1</strain>
    </source>
</reference>
<sequence>MTINRLLYCCQITVQQRSVSKNHRIEHQIRVAFFFQKMMEQDTVLQRRQGIDILNIRYPSRHLLNDVLNLRLGQINQRQHRRRQHRSCRGDDVGWHHHSPVPSQRLSQFRQHRRLEQITCRQCQPPVTQTLNHLHAKQ</sequence>
<dbReference type="Proteomes" id="UP000093476">
    <property type="component" value="Unassembled WGS sequence"/>
</dbReference>
<evidence type="ECO:0000313" key="2">
    <source>
        <dbReference type="EMBL" id="OCQ53083.1"/>
    </source>
</evidence>
<evidence type="ECO:0000256" key="1">
    <source>
        <dbReference type="SAM" id="MobiDB-lite"/>
    </source>
</evidence>